<dbReference type="EMBL" id="JABEXW010000715">
    <property type="protein sequence ID" value="KAF4957785.1"/>
    <property type="molecule type" value="Genomic_DNA"/>
</dbReference>
<evidence type="ECO:0000313" key="3">
    <source>
        <dbReference type="Proteomes" id="UP000622797"/>
    </source>
</evidence>
<feature type="compositionally biased region" description="Pro residues" evidence="1">
    <location>
        <begin position="15"/>
        <end position="27"/>
    </location>
</feature>
<feature type="region of interest" description="Disordered" evidence="1">
    <location>
        <begin position="1"/>
        <end position="29"/>
    </location>
</feature>
<accession>A0A8H4X1G6</accession>
<feature type="compositionally biased region" description="Acidic residues" evidence="1">
    <location>
        <begin position="158"/>
        <end position="167"/>
    </location>
</feature>
<evidence type="ECO:0000256" key="1">
    <source>
        <dbReference type="SAM" id="MobiDB-lite"/>
    </source>
</evidence>
<reference evidence="2" key="2">
    <citation type="submission" date="2020-05" db="EMBL/GenBank/DDBJ databases">
        <authorList>
            <person name="Kim H.-S."/>
            <person name="Proctor R.H."/>
            <person name="Brown D.W."/>
        </authorList>
    </citation>
    <scope>NUCLEOTIDE SEQUENCE</scope>
    <source>
        <strain evidence="2">NRRL 20472</strain>
    </source>
</reference>
<sequence length="206" mass="22490">MSAPPEDWSWECPQISPPPPPPSPPSLPVMHQTLLAELSLEDMEAEAEEKFAVMEEHARQSRLSEAAPQLIYTEFDLTIPLSELKNGTCPVVDMGCRGAKLGTFTRMEQAKELESTTNPRPAIPAPKFSLDPTRIISFSPPPGFVLPELAPVSSGEVASEEEMDWESPETPGSAQLPPPKPEMDNRSSHSDLVIPDSEYDGPFSSP</sequence>
<keyword evidence="3" id="KW-1185">Reference proteome</keyword>
<organism evidence="2 3">
    <name type="scientific">Fusarium sarcochroum</name>
    <dbReference type="NCBI Taxonomy" id="1208366"/>
    <lineage>
        <taxon>Eukaryota</taxon>
        <taxon>Fungi</taxon>
        <taxon>Dikarya</taxon>
        <taxon>Ascomycota</taxon>
        <taxon>Pezizomycotina</taxon>
        <taxon>Sordariomycetes</taxon>
        <taxon>Hypocreomycetidae</taxon>
        <taxon>Hypocreales</taxon>
        <taxon>Nectriaceae</taxon>
        <taxon>Fusarium</taxon>
        <taxon>Fusarium lateritium species complex</taxon>
    </lineage>
</organism>
<dbReference type="Proteomes" id="UP000622797">
    <property type="component" value="Unassembled WGS sequence"/>
</dbReference>
<dbReference type="AlphaFoldDB" id="A0A8H4X1G6"/>
<comment type="caution">
    <text evidence="2">The sequence shown here is derived from an EMBL/GenBank/DDBJ whole genome shotgun (WGS) entry which is preliminary data.</text>
</comment>
<protein>
    <submittedName>
        <fullName evidence="2">Uncharacterized protein</fullName>
    </submittedName>
</protein>
<name>A0A8H4X1G6_9HYPO</name>
<dbReference type="OrthoDB" id="5146605at2759"/>
<feature type="region of interest" description="Disordered" evidence="1">
    <location>
        <begin position="147"/>
        <end position="206"/>
    </location>
</feature>
<evidence type="ECO:0000313" key="2">
    <source>
        <dbReference type="EMBL" id="KAF4957785.1"/>
    </source>
</evidence>
<gene>
    <name evidence="2" type="ORF">FSARC_11194</name>
</gene>
<proteinExistence type="predicted"/>
<reference evidence="2" key="1">
    <citation type="journal article" date="2020" name="BMC Genomics">
        <title>Correction to: Identification and distribution of gene clusters required for synthesis of sphingolipid metabolism inhibitors in diverse species of the filamentous fungus Fusarium.</title>
        <authorList>
            <person name="Kim H.S."/>
            <person name="Lohmar J.M."/>
            <person name="Busman M."/>
            <person name="Brown D.W."/>
            <person name="Naumann T.A."/>
            <person name="Divon H.H."/>
            <person name="Lysoe E."/>
            <person name="Uhlig S."/>
            <person name="Proctor R.H."/>
        </authorList>
    </citation>
    <scope>NUCLEOTIDE SEQUENCE</scope>
    <source>
        <strain evidence="2">NRRL 20472</strain>
    </source>
</reference>